<dbReference type="AlphaFoldDB" id="H6SSL8"/>
<dbReference type="SMART" id="SM01049">
    <property type="entry name" value="Cache_2"/>
    <property type="match status" value="1"/>
</dbReference>
<comment type="subcellular location">
    <subcellularLocation>
        <location evidence="1">Cell membrane</location>
        <topology evidence="1">Multi-pass membrane protein</topology>
    </subcellularLocation>
</comment>
<dbReference type="STRING" id="1150469.RSPPHO_01271"/>
<keyword evidence="9" id="KW-1185">Reference proteome</keyword>
<dbReference type="HOGENOM" id="CLU_081845_3_0_5"/>
<gene>
    <name evidence="8" type="ORF">RSPPHO_01271</name>
</gene>
<feature type="domain" description="Single Cache" evidence="7">
    <location>
        <begin position="65"/>
        <end position="140"/>
    </location>
</feature>
<accession>H6SSL8</accession>
<evidence type="ECO:0000256" key="5">
    <source>
        <dbReference type="ARBA" id="ARBA00023136"/>
    </source>
</evidence>
<reference evidence="8 9" key="1">
    <citation type="submission" date="2012-02" db="EMBL/GenBank/DDBJ databases">
        <title>Shotgun genome sequence of Phaeospirillum photometricum DSM 122.</title>
        <authorList>
            <person name="Duquesne K."/>
            <person name="Sturgis J."/>
        </authorList>
    </citation>
    <scope>NUCLEOTIDE SEQUENCE [LARGE SCALE GENOMIC DNA]</scope>
    <source>
        <strain evidence="9">DSM122</strain>
    </source>
</reference>
<dbReference type="PATRIC" id="fig|1150469.3.peg.1432"/>
<evidence type="ECO:0000256" key="6">
    <source>
        <dbReference type="SAM" id="MobiDB-lite"/>
    </source>
</evidence>
<keyword evidence="5" id="KW-0472">Membrane</keyword>
<dbReference type="GO" id="GO:0005886">
    <property type="term" value="C:plasma membrane"/>
    <property type="evidence" value="ECO:0007669"/>
    <property type="project" value="UniProtKB-SubCell"/>
</dbReference>
<sequence length="188" mass="20724">MIYFPGRQQRKADVGGGSPPKAFPAGPRRATIPFPRSLTMSRLCALILSFFALCGPALAQGTPTEEDVKTLTLQAANYIATNGIDAASAAFTQEGPFKYGEIYVNVIDFNGNWVIYPPKPENKGKNVLNFIDEDGKKLGQEILDTGKAGEGWTTYRWKNPATNLIQPKVTYVKRVPNQEYIAYVGIYK</sequence>
<feature type="region of interest" description="Disordered" evidence="6">
    <location>
        <begin position="1"/>
        <end position="26"/>
    </location>
</feature>
<proteinExistence type="predicted"/>
<protein>
    <submittedName>
        <fullName evidence="8">Methyl-accepting chemotaxis protein</fullName>
    </submittedName>
</protein>
<dbReference type="KEGG" id="rpm:RSPPHO_01271"/>
<evidence type="ECO:0000313" key="9">
    <source>
        <dbReference type="Proteomes" id="UP000033220"/>
    </source>
</evidence>
<evidence type="ECO:0000313" key="8">
    <source>
        <dbReference type="EMBL" id="CCG07897.1"/>
    </source>
</evidence>
<keyword evidence="2" id="KW-1003">Cell membrane</keyword>
<evidence type="ECO:0000256" key="1">
    <source>
        <dbReference type="ARBA" id="ARBA00004651"/>
    </source>
</evidence>
<evidence type="ECO:0000256" key="4">
    <source>
        <dbReference type="ARBA" id="ARBA00022989"/>
    </source>
</evidence>
<organism evidence="8 9">
    <name type="scientific">Pararhodospirillum photometricum DSM 122</name>
    <dbReference type="NCBI Taxonomy" id="1150469"/>
    <lineage>
        <taxon>Bacteria</taxon>
        <taxon>Pseudomonadati</taxon>
        <taxon>Pseudomonadota</taxon>
        <taxon>Alphaproteobacteria</taxon>
        <taxon>Rhodospirillales</taxon>
        <taxon>Rhodospirillaceae</taxon>
        <taxon>Pararhodospirillum</taxon>
    </lineage>
</organism>
<keyword evidence="3" id="KW-0812">Transmembrane</keyword>
<keyword evidence="4" id="KW-1133">Transmembrane helix</keyword>
<dbReference type="EMBL" id="HE663493">
    <property type="protein sequence ID" value="CCG07897.1"/>
    <property type="molecule type" value="Genomic_DNA"/>
</dbReference>
<evidence type="ECO:0000256" key="2">
    <source>
        <dbReference type="ARBA" id="ARBA00022475"/>
    </source>
</evidence>
<evidence type="ECO:0000259" key="7">
    <source>
        <dbReference type="SMART" id="SM01049"/>
    </source>
</evidence>
<dbReference type="Pfam" id="PF17200">
    <property type="entry name" value="sCache_2"/>
    <property type="match status" value="1"/>
</dbReference>
<dbReference type="InterPro" id="IPR033480">
    <property type="entry name" value="sCache_2"/>
</dbReference>
<evidence type="ECO:0000256" key="3">
    <source>
        <dbReference type="ARBA" id="ARBA00022692"/>
    </source>
</evidence>
<dbReference type="Proteomes" id="UP000033220">
    <property type="component" value="Chromosome DSM 122"/>
</dbReference>
<dbReference type="Gene3D" id="3.30.450.20">
    <property type="entry name" value="PAS domain"/>
    <property type="match status" value="1"/>
</dbReference>
<name>H6SSL8_PARPM</name>
<dbReference type="eggNOG" id="COG4564">
    <property type="taxonomic scope" value="Bacteria"/>
</dbReference>